<dbReference type="EMBL" id="JARBJD010000251">
    <property type="protein sequence ID" value="KAK2945679.1"/>
    <property type="molecule type" value="Genomic_DNA"/>
</dbReference>
<evidence type="ECO:0000313" key="2">
    <source>
        <dbReference type="Proteomes" id="UP001281761"/>
    </source>
</evidence>
<sequence length="130" mass="13886">MFHLSKDPLRFDTVTPVTRAGPFGTVNVCPVVPLSEYVECSIDVIVYFVPYETAPVGKIPIVPLFPLDVDDDPDIVAVCVVPLVYFTVNVPVVGRFDPFTVKTIPFLSVVSVDDTDVTVAGIAGAGGVSM</sequence>
<dbReference type="Proteomes" id="UP001281761">
    <property type="component" value="Unassembled WGS sequence"/>
</dbReference>
<proteinExistence type="predicted"/>
<comment type="caution">
    <text evidence="1">The sequence shown here is derived from an EMBL/GenBank/DDBJ whole genome shotgun (WGS) entry which is preliminary data.</text>
</comment>
<evidence type="ECO:0000313" key="1">
    <source>
        <dbReference type="EMBL" id="KAK2945679.1"/>
    </source>
</evidence>
<keyword evidence="2" id="KW-1185">Reference proteome</keyword>
<gene>
    <name evidence="1" type="ORF">BLNAU_19413</name>
</gene>
<organism evidence="1 2">
    <name type="scientific">Blattamonas nauphoetae</name>
    <dbReference type="NCBI Taxonomy" id="2049346"/>
    <lineage>
        <taxon>Eukaryota</taxon>
        <taxon>Metamonada</taxon>
        <taxon>Preaxostyla</taxon>
        <taxon>Oxymonadida</taxon>
        <taxon>Blattamonas</taxon>
    </lineage>
</organism>
<protein>
    <submittedName>
        <fullName evidence="1">Uncharacterized protein</fullName>
    </submittedName>
</protein>
<reference evidence="1 2" key="1">
    <citation type="journal article" date="2022" name="bioRxiv">
        <title>Genomics of Preaxostyla Flagellates Illuminates Evolutionary Transitions and the Path Towards Mitochondrial Loss.</title>
        <authorList>
            <person name="Novak L.V.F."/>
            <person name="Treitli S.C."/>
            <person name="Pyrih J."/>
            <person name="Halakuc P."/>
            <person name="Pipaliya S.V."/>
            <person name="Vacek V."/>
            <person name="Brzon O."/>
            <person name="Soukal P."/>
            <person name="Eme L."/>
            <person name="Dacks J.B."/>
            <person name="Karnkowska A."/>
            <person name="Elias M."/>
            <person name="Hampl V."/>
        </authorList>
    </citation>
    <scope>NUCLEOTIDE SEQUENCE [LARGE SCALE GENOMIC DNA]</scope>
    <source>
        <strain evidence="1">NAU3</strain>
        <tissue evidence="1">Gut</tissue>
    </source>
</reference>
<name>A0ABQ9X1P6_9EUKA</name>
<accession>A0ABQ9X1P6</accession>